<sequence length="100" mass="11190">MHETSPLTNNESARRFEVTVDGKPAFINYQKQGDKTLILTHTEVDPTLEGKGVGSKLVADTLAYIDSRGMNIVSACPFVSVYIKRHPDWQRLLVEDLAED</sequence>
<keyword evidence="2" id="KW-0808">Transferase</keyword>
<dbReference type="InterPro" id="IPR045057">
    <property type="entry name" value="Gcn5-rel_NAT"/>
</dbReference>
<dbReference type="Pfam" id="PF14542">
    <property type="entry name" value="Acetyltransf_CG"/>
    <property type="match status" value="1"/>
</dbReference>
<dbReference type="Gene3D" id="3.40.630.30">
    <property type="match status" value="1"/>
</dbReference>
<dbReference type="EMBL" id="CP051677">
    <property type="protein sequence ID" value="QJD80079.1"/>
    <property type="molecule type" value="Genomic_DNA"/>
</dbReference>
<dbReference type="InterPro" id="IPR016181">
    <property type="entry name" value="Acyl_CoA_acyltransferase"/>
</dbReference>
<proteinExistence type="predicted"/>
<evidence type="ECO:0000313" key="3">
    <source>
        <dbReference type="Proteomes" id="UP000501128"/>
    </source>
</evidence>
<dbReference type="AlphaFoldDB" id="A0A7L5DNN8"/>
<dbReference type="KEGG" id="srho:HH216_17920"/>
<dbReference type="InterPro" id="IPR031165">
    <property type="entry name" value="GNAT_YJDJ"/>
</dbReference>
<evidence type="ECO:0000313" key="2">
    <source>
        <dbReference type="EMBL" id="QJD80079.1"/>
    </source>
</evidence>
<dbReference type="CDD" id="cd04301">
    <property type="entry name" value="NAT_SF"/>
    <property type="match status" value="1"/>
</dbReference>
<keyword evidence="3" id="KW-1185">Reference proteome</keyword>
<accession>A0A7L5DNN8</accession>
<organism evidence="2 3">
    <name type="scientific">Spirosoma rhododendri</name>
    <dbReference type="NCBI Taxonomy" id="2728024"/>
    <lineage>
        <taxon>Bacteria</taxon>
        <taxon>Pseudomonadati</taxon>
        <taxon>Bacteroidota</taxon>
        <taxon>Cytophagia</taxon>
        <taxon>Cytophagales</taxon>
        <taxon>Cytophagaceae</taxon>
        <taxon>Spirosoma</taxon>
    </lineage>
</organism>
<dbReference type="PANTHER" id="PTHR31435:SF10">
    <property type="entry name" value="BSR4717 PROTEIN"/>
    <property type="match status" value="1"/>
</dbReference>
<name>A0A7L5DNN8_9BACT</name>
<dbReference type="GO" id="GO:0016740">
    <property type="term" value="F:transferase activity"/>
    <property type="evidence" value="ECO:0007669"/>
    <property type="project" value="UniProtKB-KW"/>
</dbReference>
<gene>
    <name evidence="2" type="ORF">HH216_17920</name>
</gene>
<evidence type="ECO:0000259" key="1">
    <source>
        <dbReference type="PROSITE" id="PS51729"/>
    </source>
</evidence>
<dbReference type="SUPFAM" id="SSF55729">
    <property type="entry name" value="Acyl-CoA N-acyltransferases (Nat)"/>
    <property type="match status" value="1"/>
</dbReference>
<dbReference type="PROSITE" id="PS51729">
    <property type="entry name" value="GNAT_YJDJ"/>
    <property type="match status" value="1"/>
</dbReference>
<feature type="domain" description="N-acetyltransferase" evidence="1">
    <location>
        <begin position="8"/>
        <end position="94"/>
    </location>
</feature>
<dbReference type="PANTHER" id="PTHR31435">
    <property type="entry name" value="PROTEIN NATD1"/>
    <property type="match status" value="1"/>
</dbReference>
<dbReference type="RefSeq" id="WP_169552038.1">
    <property type="nucleotide sequence ID" value="NZ_CP051677.1"/>
</dbReference>
<protein>
    <submittedName>
        <fullName evidence="2">N-acetyltransferase</fullName>
    </submittedName>
</protein>
<dbReference type="Proteomes" id="UP000501128">
    <property type="component" value="Chromosome"/>
</dbReference>
<reference evidence="2 3" key="1">
    <citation type="submission" date="2020-04" db="EMBL/GenBank/DDBJ databases">
        <title>Genome sequencing of novel species.</title>
        <authorList>
            <person name="Heo J."/>
            <person name="Kim S.-J."/>
            <person name="Kim J.-S."/>
            <person name="Hong S.-B."/>
            <person name="Kwon S.-W."/>
        </authorList>
    </citation>
    <scope>NUCLEOTIDE SEQUENCE [LARGE SCALE GENOMIC DNA]</scope>
    <source>
        <strain evidence="2 3">CJU-R4</strain>
    </source>
</reference>